<dbReference type="InterPro" id="IPR028037">
    <property type="entry name" value="Antitoxin_Rv0909/MT0933"/>
</dbReference>
<dbReference type="Pfam" id="PF14013">
    <property type="entry name" value="MT0933_antitox"/>
    <property type="match status" value="1"/>
</dbReference>
<dbReference type="OrthoDB" id="3402428at2"/>
<accession>A0A5N8XJ22</accession>
<evidence type="ECO:0000256" key="1">
    <source>
        <dbReference type="SAM" id="MobiDB-lite"/>
    </source>
</evidence>
<feature type="compositionally biased region" description="Pro residues" evidence="1">
    <location>
        <begin position="78"/>
        <end position="90"/>
    </location>
</feature>
<gene>
    <name evidence="2" type="ORF">FNH08_19915</name>
</gene>
<organism evidence="2 3">
    <name type="scientific">Streptomyces spongiae</name>
    <dbReference type="NCBI Taxonomy" id="565072"/>
    <lineage>
        <taxon>Bacteria</taxon>
        <taxon>Bacillati</taxon>
        <taxon>Actinomycetota</taxon>
        <taxon>Actinomycetes</taxon>
        <taxon>Kitasatosporales</taxon>
        <taxon>Streptomycetaceae</taxon>
        <taxon>Streptomyces</taxon>
    </lineage>
</organism>
<protein>
    <submittedName>
        <fullName evidence="2">Antitoxin</fullName>
    </submittedName>
</protein>
<dbReference type="EMBL" id="VJZC01000133">
    <property type="protein sequence ID" value="MPY59347.1"/>
    <property type="molecule type" value="Genomic_DNA"/>
</dbReference>
<sequence>MGLLDNVKSKLAPAKEKVSHFAQKHEGRVDQVERGLDKAANAVDKRTKGKYSDRIHSGTDKAKGAMDRLAHKDGSGATPPPDASPPPPAS</sequence>
<dbReference type="Proteomes" id="UP000400924">
    <property type="component" value="Unassembled WGS sequence"/>
</dbReference>
<keyword evidence="3" id="KW-1185">Reference proteome</keyword>
<evidence type="ECO:0000313" key="2">
    <source>
        <dbReference type="EMBL" id="MPY59347.1"/>
    </source>
</evidence>
<comment type="caution">
    <text evidence="2">The sequence shown here is derived from an EMBL/GenBank/DDBJ whole genome shotgun (WGS) entry which is preliminary data.</text>
</comment>
<feature type="compositionally biased region" description="Basic and acidic residues" evidence="1">
    <location>
        <begin position="13"/>
        <end position="74"/>
    </location>
</feature>
<reference evidence="2 3" key="1">
    <citation type="submission" date="2019-07" db="EMBL/GenBank/DDBJ databases">
        <title>New species of Amycolatopsis and Streptomyces.</title>
        <authorList>
            <person name="Duangmal K."/>
            <person name="Teo W.F.A."/>
            <person name="Lipun K."/>
        </authorList>
    </citation>
    <scope>NUCLEOTIDE SEQUENCE [LARGE SCALE GENOMIC DNA]</scope>
    <source>
        <strain evidence="2 3">NBRC 106415</strain>
    </source>
</reference>
<dbReference type="RefSeq" id="WP_152772845.1">
    <property type="nucleotide sequence ID" value="NZ_VJZC01000133.1"/>
</dbReference>
<feature type="region of interest" description="Disordered" evidence="1">
    <location>
        <begin position="1"/>
        <end position="90"/>
    </location>
</feature>
<name>A0A5N8XJ22_9ACTN</name>
<dbReference type="AlphaFoldDB" id="A0A5N8XJ22"/>
<evidence type="ECO:0000313" key="3">
    <source>
        <dbReference type="Proteomes" id="UP000400924"/>
    </source>
</evidence>
<proteinExistence type="predicted"/>